<evidence type="ECO:0000313" key="1">
    <source>
        <dbReference type="EMBL" id="CAA6800734.1"/>
    </source>
</evidence>
<sequence length="39" mass="4580">MKFIKKGKQPSALILIHKDKKKVYKDVSDNKHLAKLKRC</sequence>
<accession>A0A6S6SD46</accession>
<gene>
    <name evidence="1" type="ORF">HELGO_WM32640</name>
</gene>
<proteinExistence type="predicted"/>
<dbReference type="EMBL" id="CACVAR010000075">
    <property type="protein sequence ID" value="CAA6800734.1"/>
    <property type="molecule type" value="Genomic_DNA"/>
</dbReference>
<dbReference type="AlphaFoldDB" id="A0A6S6SD46"/>
<organism evidence="1">
    <name type="scientific">uncultured Sulfurovum sp</name>
    <dbReference type="NCBI Taxonomy" id="269237"/>
    <lineage>
        <taxon>Bacteria</taxon>
        <taxon>Pseudomonadati</taxon>
        <taxon>Campylobacterota</taxon>
        <taxon>Epsilonproteobacteria</taxon>
        <taxon>Campylobacterales</taxon>
        <taxon>Sulfurovaceae</taxon>
        <taxon>Sulfurovum</taxon>
        <taxon>environmental samples</taxon>
    </lineage>
</organism>
<name>A0A6S6SD46_9BACT</name>
<protein>
    <submittedName>
        <fullName evidence="1">Uncharacterized protein</fullName>
    </submittedName>
</protein>
<reference evidence="1" key="1">
    <citation type="submission" date="2020-01" db="EMBL/GenBank/DDBJ databases">
        <authorList>
            <person name="Meier V. D."/>
            <person name="Meier V D."/>
        </authorList>
    </citation>
    <scope>NUCLEOTIDE SEQUENCE</scope>
    <source>
        <strain evidence="1">HLG_WM_MAG_03</strain>
    </source>
</reference>